<keyword evidence="1" id="KW-0472">Membrane</keyword>
<dbReference type="Pfam" id="PF00578">
    <property type="entry name" value="AhpC-TSA"/>
    <property type="match status" value="1"/>
</dbReference>
<dbReference type="GO" id="GO:0016209">
    <property type="term" value="F:antioxidant activity"/>
    <property type="evidence" value="ECO:0007669"/>
    <property type="project" value="InterPro"/>
</dbReference>
<dbReference type="Gene3D" id="3.40.30.10">
    <property type="entry name" value="Glutaredoxin"/>
    <property type="match status" value="1"/>
</dbReference>
<feature type="domain" description="Thioredoxin" evidence="2">
    <location>
        <begin position="54"/>
        <end position="191"/>
    </location>
</feature>
<dbReference type="GO" id="GO:0016491">
    <property type="term" value="F:oxidoreductase activity"/>
    <property type="evidence" value="ECO:0007669"/>
    <property type="project" value="InterPro"/>
</dbReference>
<feature type="transmembrane region" description="Helical" evidence="1">
    <location>
        <begin position="30"/>
        <end position="50"/>
    </location>
</feature>
<proteinExistence type="predicted"/>
<evidence type="ECO:0000259" key="2">
    <source>
        <dbReference type="PROSITE" id="PS51352"/>
    </source>
</evidence>
<organism evidence="3">
    <name type="scientific">hydrothermal vent metagenome</name>
    <dbReference type="NCBI Taxonomy" id="652676"/>
    <lineage>
        <taxon>unclassified sequences</taxon>
        <taxon>metagenomes</taxon>
        <taxon>ecological metagenomes</taxon>
    </lineage>
</organism>
<dbReference type="PROSITE" id="PS51352">
    <property type="entry name" value="THIOREDOXIN_2"/>
    <property type="match status" value="1"/>
</dbReference>
<dbReference type="InterPro" id="IPR013766">
    <property type="entry name" value="Thioredoxin_domain"/>
</dbReference>
<dbReference type="PANTHER" id="PTHR42852">
    <property type="entry name" value="THIOL:DISULFIDE INTERCHANGE PROTEIN DSBE"/>
    <property type="match status" value="1"/>
</dbReference>
<accession>A0A3B0WWA7</accession>
<protein>
    <submittedName>
        <fullName evidence="3">Membrane protein, suppressor for copper-sensitivity ScsD</fullName>
    </submittedName>
</protein>
<gene>
    <name evidence="3" type="ORF">MNBD_GAMMA04-855</name>
</gene>
<keyword evidence="1" id="KW-1133">Transmembrane helix</keyword>
<dbReference type="PANTHER" id="PTHR42852:SF17">
    <property type="entry name" value="THIOREDOXIN-LIKE PROTEIN HI_1115"/>
    <property type="match status" value="1"/>
</dbReference>
<dbReference type="AlphaFoldDB" id="A0A3B0WWA7"/>
<name>A0A3B0WWA7_9ZZZZ</name>
<evidence type="ECO:0000313" key="3">
    <source>
        <dbReference type="EMBL" id="VAW48636.1"/>
    </source>
</evidence>
<dbReference type="EMBL" id="UOFB01000279">
    <property type="protein sequence ID" value="VAW48636.1"/>
    <property type="molecule type" value="Genomic_DNA"/>
</dbReference>
<sequence length="191" mass="21152">MPLKIFYSRAPSLEQAQFTLSPPSWLQKKWVKNSLTILIFIGLFLLLRAFMQGDVMQGKAPVMKVQSLTGEVLDLQALTQQGQPVLVHIWATWCPICDLSKGGIESIAKDYAVINIATQSGSDAELLAFAQKNNMNPAIIVNDTTGMWMQTFGTKAVPADFIIAPNGEIAFVEIGLTSAWGLRLRLWWAQQ</sequence>
<dbReference type="InterPro" id="IPR050553">
    <property type="entry name" value="Thioredoxin_ResA/DsbE_sf"/>
</dbReference>
<evidence type="ECO:0000256" key="1">
    <source>
        <dbReference type="SAM" id="Phobius"/>
    </source>
</evidence>
<reference evidence="3" key="1">
    <citation type="submission" date="2018-06" db="EMBL/GenBank/DDBJ databases">
        <authorList>
            <person name="Zhirakovskaya E."/>
        </authorList>
    </citation>
    <scope>NUCLEOTIDE SEQUENCE</scope>
</reference>
<keyword evidence="1" id="KW-0812">Transmembrane</keyword>
<dbReference type="SUPFAM" id="SSF52833">
    <property type="entry name" value="Thioredoxin-like"/>
    <property type="match status" value="1"/>
</dbReference>
<dbReference type="InterPro" id="IPR000866">
    <property type="entry name" value="AhpC/TSA"/>
</dbReference>
<dbReference type="InterPro" id="IPR036249">
    <property type="entry name" value="Thioredoxin-like_sf"/>
</dbReference>